<comment type="caution">
    <text evidence="4">The sequence shown here is derived from an EMBL/GenBank/DDBJ whole genome shotgun (WGS) entry which is preliminary data.</text>
</comment>
<dbReference type="InterPro" id="IPR029056">
    <property type="entry name" value="Ribokinase-like"/>
</dbReference>
<sequence>MTRARVVAVLGDLMLDVFEHGTASRLSPEAPVVVLLNPKTTTVLGGAANTAANARSLGAEVRLGGFAGLDAHGDTLVSLIDDGGMVSSVARLPEIPTTVKRRFLAGTHQIMRLDVEAQELSDDAADRIVAAFGDVADADSVVLSDYAKGAVSASVAQTVIASARVHGRPVVVDSKRLDPSCFRGCAIIAPNHHEAAAMTRTTDPVRAAEIISEATESAVLVTLGAQGMLIHDDSGFERIPSHAIEVSDVTGAGDTVTAALAVALAEGATAREAARWANHAAAVAVAHAGTYAVPRSALRPISESEVGAAM</sequence>
<protein>
    <submittedName>
        <fullName evidence="4">Bifunctional hydroxymethylpyrimidine kinase/phosphomethylpyrimidine kinase</fullName>
    </submittedName>
</protein>
<dbReference type="GO" id="GO:0016301">
    <property type="term" value="F:kinase activity"/>
    <property type="evidence" value="ECO:0007669"/>
    <property type="project" value="UniProtKB-KW"/>
</dbReference>
<evidence type="ECO:0000313" key="4">
    <source>
        <dbReference type="EMBL" id="MBW9111862.1"/>
    </source>
</evidence>
<dbReference type="InterPro" id="IPR011611">
    <property type="entry name" value="PfkB_dom"/>
</dbReference>
<dbReference type="EMBL" id="JAEUAX010000018">
    <property type="protein sequence ID" value="MBW9111862.1"/>
    <property type="molecule type" value="Genomic_DNA"/>
</dbReference>
<dbReference type="Proteomes" id="UP000777440">
    <property type="component" value="Unassembled WGS sequence"/>
</dbReference>
<dbReference type="PANTHER" id="PTHR46969">
    <property type="entry name" value="BIFUNCTIONAL PROTEIN HLDE"/>
    <property type="match status" value="1"/>
</dbReference>
<dbReference type="SUPFAM" id="SSF53613">
    <property type="entry name" value="Ribokinase-like"/>
    <property type="match status" value="1"/>
</dbReference>
<dbReference type="PANTHER" id="PTHR46969:SF1">
    <property type="entry name" value="BIFUNCTIONAL PROTEIN HLDE"/>
    <property type="match status" value="1"/>
</dbReference>
<accession>A0ABS7I2H2</accession>
<evidence type="ECO:0000259" key="3">
    <source>
        <dbReference type="Pfam" id="PF00294"/>
    </source>
</evidence>
<dbReference type="Gene3D" id="3.40.1190.20">
    <property type="match status" value="1"/>
</dbReference>
<name>A0ABS7I2H2_9MICO</name>
<keyword evidence="2 4" id="KW-0418">Kinase</keyword>
<organism evidence="4 5">
    <name type="scientific">Microbacterium ureisolvens</name>
    <dbReference type="NCBI Taxonomy" id="2781186"/>
    <lineage>
        <taxon>Bacteria</taxon>
        <taxon>Bacillati</taxon>
        <taxon>Actinomycetota</taxon>
        <taxon>Actinomycetes</taxon>
        <taxon>Micrococcales</taxon>
        <taxon>Microbacteriaceae</taxon>
        <taxon>Microbacterium</taxon>
    </lineage>
</organism>
<dbReference type="InterPro" id="IPR002173">
    <property type="entry name" value="Carboh/pur_kinase_PfkB_CS"/>
</dbReference>
<dbReference type="Pfam" id="PF00294">
    <property type="entry name" value="PfkB"/>
    <property type="match status" value="1"/>
</dbReference>
<dbReference type="RefSeq" id="WP_220340662.1">
    <property type="nucleotide sequence ID" value="NZ_JAEUAX010000018.1"/>
</dbReference>
<evidence type="ECO:0000256" key="1">
    <source>
        <dbReference type="ARBA" id="ARBA00022679"/>
    </source>
</evidence>
<evidence type="ECO:0000256" key="2">
    <source>
        <dbReference type="ARBA" id="ARBA00022777"/>
    </source>
</evidence>
<reference evidence="4 5" key="1">
    <citation type="journal article" date="2021" name="MBio">
        <title>Poor Competitiveness of Bradyrhizobium in Pigeon Pea Root Colonization in Indian Soils.</title>
        <authorList>
            <person name="Chalasani D."/>
            <person name="Basu A."/>
            <person name="Pullabhotla S.V.S.R.N."/>
            <person name="Jorrin B."/>
            <person name="Neal A.L."/>
            <person name="Poole P.S."/>
            <person name="Podile A.R."/>
            <person name="Tkacz A."/>
        </authorList>
    </citation>
    <scope>NUCLEOTIDE SEQUENCE [LARGE SCALE GENOMIC DNA]</scope>
    <source>
        <strain evidence="4 5">HU12</strain>
    </source>
</reference>
<keyword evidence="1" id="KW-0808">Transferase</keyword>
<dbReference type="PROSITE" id="PS00584">
    <property type="entry name" value="PFKB_KINASES_2"/>
    <property type="match status" value="1"/>
</dbReference>
<proteinExistence type="predicted"/>
<gene>
    <name evidence="4" type="ORF">JNB61_19005</name>
</gene>
<feature type="domain" description="Carbohydrate kinase PfkB" evidence="3">
    <location>
        <begin position="7"/>
        <end position="292"/>
    </location>
</feature>
<evidence type="ECO:0000313" key="5">
    <source>
        <dbReference type="Proteomes" id="UP000777440"/>
    </source>
</evidence>
<keyword evidence="5" id="KW-1185">Reference proteome</keyword>